<feature type="region of interest" description="Disordered" evidence="3">
    <location>
        <begin position="594"/>
        <end position="658"/>
    </location>
</feature>
<keyword evidence="1" id="KW-0539">Nucleus</keyword>
<evidence type="ECO:0000256" key="3">
    <source>
        <dbReference type="SAM" id="MobiDB-lite"/>
    </source>
</evidence>
<evidence type="ECO:0000259" key="4">
    <source>
        <dbReference type="PROSITE" id="PS51319"/>
    </source>
</evidence>
<dbReference type="SUPFAM" id="SSF47676">
    <property type="entry name" value="Conserved domain common to transcription factors TFIIS, elongin A, CRSP70"/>
    <property type="match status" value="1"/>
</dbReference>
<proteinExistence type="predicted"/>
<feature type="domain" description="TFIIS N-terminal" evidence="4">
    <location>
        <begin position="162"/>
        <end position="236"/>
    </location>
</feature>
<keyword evidence="6" id="KW-1185">Reference proteome</keyword>
<dbReference type="GO" id="GO:0072357">
    <property type="term" value="C:PTW/PP1 phosphatase complex"/>
    <property type="evidence" value="ECO:0007669"/>
    <property type="project" value="TreeGrafter"/>
</dbReference>
<feature type="compositionally biased region" description="Basic and acidic residues" evidence="3">
    <location>
        <begin position="279"/>
        <end position="299"/>
    </location>
</feature>
<dbReference type="PANTHER" id="PTHR46557">
    <property type="entry name" value="SERINE/THREONINE-PROTEIN PHOSPHATASE 1 REGULATORY SUBUNIT 10-RELATED"/>
    <property type="match status" value="1"/>
</dbReference>
<dbReference type="InterPro" id="IPR017923">
    <property type="entry name" value="TFIIS_N"/>
</dbReference>
<protein>
    <recommendedName>
        <fullName evidence="4">TFIIS N-terminal domain-containing protein</fullName>
    </recommendedName>
</protein>
<feature type="coiled-coil region" evidence="2">
    <location>
        <begin position="387"/>
        <end position="414"/>
    </location>
</feature>
<dbReference type="Proteomes" id="UP001230188">
    <property type="component" value="Unassembled WGS sequence"/>
</dbReference>
<dbReference type="PANTHER" id="PTHR46557:SF1">
    <property type="entry name" value="SERINE_THREONINE-PROTEIN PHOSPHATASE 1 REGULATORY SUBUNIT 10"/>
    <property type="match status" value="1"/>
</dbReference>
<evidence type="ECO:0000256" key="1">
    <source>
        <dbReference type="PROSITE-ProRule" id="PRU00649"/>
    </source>
</evidence>
<dbReference type="GO" id="GO:0008157">
    <property type="term" value="F:protein phosphatase 1 binding"/>
    <property type="evidence" value="ECO:0007669"/>
    <property type="project" value="TreeGrafter"/>
</dbReference>
<dbReference type="EMBL" id="JAQMWT010000362">
    <property type="protein sequence ID" value="KAJ8602996.1"/>
    <property type="molecule type" value="Genomic_DNA"/>
</dbReference>
<accession>A0AAD7UFI6</accession>
<comment type="subcellular location">
    <subcellularLocation>
        <location evidence="1">Nucleus</location>
    </subcellularLocation>
</comment>
<dbReference type="Pfam" id="PF08711">
    <property type="entry name" value="Med26"/>
    <property type="match status" value="1"/>
</dbReference>
<feature type="compositionally biased region" description="Low complexity" evidence="3">
    <location>
        <begin position="597"/>
        <end position="610"/>
    </location>
</feature>
<comment type="caution">
    <text evidence="5">The sequence shown here is derived from an EMBL/GenBank/DDBJ whole genome shotgun (WGS) entry which is preliminary data.</text>
</comment>
<feature type="region of interest" description="Disordered" evidence="3">
    <location>
        <begin position="241"/>
        <end position="311"/>
    </location>
</feature>
<dbReference type="AlphaFoldDB" id="A0AAD7UFI6"/>
<dbReference type="GO" id="GO:0005634">
    <property type="term" value="C:nucleus"/>
    <property type="evidence" value="ECO:0007669"/>
    <property type="project" value="UniProtKB-SubCell"/>
</dbReference>
<evidence type="ECO:0000313" key="5">
    <source>
        <dbReference type="EMBL" id="KAJ8602996.1"/>
    </source>
</evidence>
<name>A0AAD7UFI6_9STRA</name>
<keyword evidence="2" id="KW-0175">Coiled coil</keyword>
<organism evidence="5 6">
    <name type="scientific">Chrysophaeum taylorii</name>
    <dbReference type="NCBI Taxonomy" id="2483200"/>
    <lineage>
        <taxon>Eukaryota</taxon>
        <taxon>Sar</taxon>
        <taxon>Stramenopiles</taxon>
        <taxon>Ochrophyta</taxon>
        <taxon>Pelagophyceae</taxon>
        <taxon>Pelagomonadales</taxon>
        <taxon>Pelagomonadaceae</taxon>
        <taxon>Chrysophaeum</taxon>
    </lineage>
</organism>
<feature type="compositionally biased region" description="Low complexity" evidence="3">
    <location>
        <begin position="241"/>
        <end position="254"/>
    </location>
</feature>
<feature type="region of interest" description="Disordered" evidence="3">
    <location>
        <begin position="494"/>
        <end position="527"/>
    </location>
</feature>
<dbReference type="Gene3D" id="1.20.930.10">
    <property type="entry name" value="Conserved domain common to transcription factors TFIIS, elongin A, CRSP70"/>
    <property type="match status" value="1"/>
</dbReference>
<gene>
    <name evidence="5" type="ORF">CTAYLR_001522</name>
</gene>
<sequence>MAMVDQPPIPVVVVAEEDEAPPPELRDEDVPQPPVTMEVEAVAPAPSSGGGVAVVRSNGTPLVGVVETSSAPPRKKRRKSCEPKVVASVVEDDAPLVEPDSHEIRLLSLVDVRGALAGDGGERLAALLGRVRDSGSSLQKAVFLAVLQKSSTAATTQFVEAGGLRPLGEWLAGSSDDDLLALIIGVLRLLPVTKRAIRSSDVGRVVKRLRDKKGSETIAGLCAQLMDEWIKSVGDEPVSEAATAAASKTTTTTTNSGIKPHVKPVPTLDPLANLQTSTRSERAEARRSGKGGGVKELKELPGTPGDEDDEDLAWYDTAAAKRSPRGAKRPQSRPFDPALGDLLERAQLGERKRVSWADDQGKRLADHRDPVPGWLDGDLSMSNLSLRERMRLEHEAEKKALDKAKREAAAARERAAADRVLALRSMKATRPWARPQKLDLPALEDFSLNSPEAQTVQPRRLERLIEARYLHPRDIPRSPDERDPELLLGPKDFQHVPRIPLDDGSTTTTTTGFSEPTLEPARETSYDDAGASGFDVAPSGEGFQEAIPDSGIHPALMDLDNDVLEAILGDPFLSGSIIGPDGALDQRRLNDVVAKLQQRQQQQQQRQQQRPPKNYQVPQHNAGGFGGNPQPRYSQQASYRRPPPRAGPAPRGSSYSRL</sequence>
<reference evidence="5" key="1">
    <citation type="submission" date="2023-01" db="EMBL/GenBank/DDBJ databases">
        <title>Metagenome sequencing of chrysophaentin producing Chrysophaeum taylorii.</title>
        <authorList>
            <person name="Davison J."/>
            <person name="Bewley C."/>
        </authorList>
    </citation>
    <scope>NUCLEOTIDE SEQUENCE</scope>
    <source>
        <strain evidence="5">NIES-1699</strain>
    </source>
</reference>
<dbReference type="GO" id="GO:0000785">
    <property type="term" value="C:chromatin"/>
    <property type="evidence" value="ECO:0007669"/>
    <property type="project" value="TreeGrafter"/>
</dbReference>
<dbReference type="InterPro" id="IPR035441">
    <property type="entry name" value="TFIIS/LEDGF_dom_sf"/>
</dbReference>
<dbReference type="PROSITE" id="PS51319">
    <property type="entry name" value="TFIIS_N"/>
    <property type="match status" value="1"/>
</dbReference>
<evidence type="ECO:0000313" key="6">
    <source>
        <dbReference type="Proteomes" id="UP001230188"/>
    </source>
</evidence>
<evidence type="ECO:0000256" key="2">
    <source>
        <dbReference type="SAM" id="Coils"/>
    </source>
</evidence>